<dbReference type="RefSeq" id="WP_044580257.1">
    <property type="nucleotide sequence ID" value="NZ_BAABDR010000023.1"/>
</dbReference>
<feature type="transmembrane region" description="Helical" evidence="7">
    <location>
        <begin position="334"/>
        <end position="354"/>
    </location>
</feature>
<dbReference type="InterPro" id="IPR011701">
    <property type="entry name" value="MFS"/>
</dbReference>
<evidence type="ECO:0000256" key="3">
    <source>
        <dbReference type="ARBA" id="ARBA00022475"/>
    </source>
</evidence>
<evidence type="ECO:0000256" key="5">
    <source>
        <dbReference type="ARBA" id="ARBA00022989"/>
    </source>
</evidence>
<name>A0ABS4N657_9ACTN</name>
<comment type="caution">
    <text evidence="9">The sequence shown here is derived from an EMBL/GenBank/DDBJ whole genome shotgun (WGS) entry which is preliminary data.</text>
</comment>
<accession>A0ABS4N657</accession>
<dbReference type="EMBL" id="JAGGLR010000031">
    <property type="protein sequence ID" value="MBP2067494.1"/>
    <property type="molecule type" value="Genomic_DNA"/>
</dbReference>
<evidence type="ECO:0000256" key="7">
    <source>
        <dbReference type="SAM" id="Phobius"/>
    </source>
</evidence>
<keyword evidence="10" id="KW-1185">Reference proteome</keyword>
<evidence type="ECO:0000256" key="2">
    <source>
        <dbReference type="ARBA" id="ARBA00022448"/>
    </source>
</evidence>
<sequence>MPNAQAHDGTPLKRIAFASMVGTVIEWYDFFLFVLCSSIVFPHIFFPQGDPASATIESFAVFGVAYVARPVGAAVFGHYGDKLGRKTSLTATLVLMGGATLGIAALPTYDSIGLAAPVILTFLRLCQGFGLGGEWGGAALLAVEHAPPGKRGLYGLFPQLGNPIGFFLSNAVLQLTLLAVGRDGFERGGWRVAFLIGGAFIFIGLYVRLRIMDSPVFTASKARSGGHGSFPLGALLRNHWKVLVWSIVMQAPFAVGSYGLNSYFGTYVTDTLGKPASWVLVAGMVGSLLSIPTYIAFSVLSDKIGRKPVYAIGGFGWLILALPFYWLISTGSLIGVVVAVALGWSICHAASFAVQSSYLAELFPTEVRYSGASMSYQMSSVIFGAPAGAIAASLYADTGSIYSVSIYVIIGCAVGLMALTRVRETFRTSLDGPPEPARASTAPRATL</sequence>
<feature type="transmembrane region" description="Helical" evidence="7">
    <location>
        <begin position="164"/>
        <end position="182"/>
    </location>
</feature>
<protein>
    <submittedName>
        <fullName evidence="9">MFS family permease</fullName>
    </submittedName>
</protein>
<dbReference type="InterPro" id="IPR036259">
    <property type="entry name" value="MFS_trans_sf"/>
</dbReference>
<evidence type="ECO:0000256" key="1">
    <source>
        <dbReference type="ARBA" id="ARBA00004651"/>
    </source>
</evidence>
<reference evidence="9 10" key="1">
    <citation type="submission" date="2021-03" db="EMBL/GenBank/DDBJ databases">
        <title>Genomic Encyclopedia of Type Strains, Phase IV (KMG-IV): sequencing the most valuable type-strain genomes for metagenomic binning, comparative biology and taxonomic classification.</title>
        <authorList>
            <person name="Goeker M."/>
        </authorList>
    </citation>
    <scope>NUCLEOTIDE SEQUENCE [LARGE SCALE GENOMIC DNA]</scope>
    <source>
        <strain evidence="9 10">DSM 41954</strain>
    </source>
</reference>
<feature type="transmembrane region" description="Helical" evidence="7">
    <location>
        <begin position="242"/>
        <end position="264"/>
    </location>
</feature>
<dbReference type="PANTHER" id="PTHR43045:SF1">
    <property type="entry name" value="SHIKIMATE TRANSPORTER"/>
    <property type="match status" value="1"/>
</dbReference>
<dbReference type="PANTHER" id="PTHR43045">
    <property type="entry name" value="SHIKIMATE TRANSPORTER"/>
    <property type="match status" value="1"/>
</dbReference>
<evidence type="ECO:0000256" key="6">
    <source>
        <dbReference type="ARBA" id="ARBA00023136"/>
    </source>
</evidence>
<dbReference type="Proteomes" id="UP000756710">
    <property type="component" value="Unassembled WGS sequence"/>
</dbReference>
<feature type="domain" description="Major facilitator superfamily (MFS) profile" evidence="8">
    <location>
        <begin position="15"/>
        <end position="423"/>
    </location>
</feature>
<keyword evidence="2" id="KW-0813">Transport</keyword>
<feature type="transmembrane region" description="Helical" evidence="7">
    <location>
        <begin position="276"/>
        <end position="297"/>
    </location>
</feature>
<dbReference type="CDD" id="cd17369">
    <property type="entry name" value="MFS_ShiA_like"/>
    <property type="match status" value="1"/>
</dbReference>
<keyword evidence="6 7" id="KW-0472">Membrane</keyword>
<comment type="subcellular location">
    <subcellularLocation>
        <location evidence="1">Cell membrane</location>
        <topology evidence="1">Multi-pass membrane protein</topology>
    </subcellularLocation>
</comment>
<evidence type="ECO:0000313" key="10">
    <source>
        <dbReference type="Proteomes" id="UP000756710"/>
    </source>
</evidence>
<feature type="transmembrane region" description="Helical" evidence="7">
    <location>
        <begin position="188"/>
        <end position="207"/>
    </location>
</feature>
<evidence type="ECO:0000256" key="4">
    <source>
        <dbReference type="ARBA" id="ARBA00022692"/>
    </source>
</evidence>
<feature type="transmembrane region" description="Helical" evidence="7">
    <location>
        <begin position="89"/>
        <end position="109"/>
    </location>
</feature>
<dbReference type="InterPro" id="IPR020846">
    <property type="entry name" value="MFS_dom"/>
</dbReference>
<keyword evidence="3" id="KW-1003">Cell membrane</keyword>
<feature type="transmembrane region" description="Helical" evidence="7">
    <location>
        <begin position="58"/>
        <end position="77"/>
    </location>
</feature>
<dbReference type="Gene3D" id="1.20.1250.20">
    <property type="entry name" value="MFS general substrate transporter like domains"/>
    <property type="match status" value="1"/>
</dbReference>
<keyword evidence="5 7" id="KW-1133">Transmembrane helix</keyword>
<evidence type="ECO:0000259" key="8">
    <source>
        <dbReference type="PROSITE" id="PS50850"/>
    </source>
</evidence>
<keyword evidence="4 7" id="KW-0812">Transmembrane</keyword>
<feature type="transmembrane region" description="Helical" evidence="7">
    <location>
        <begin position="401"/>
        <end position="419"/>
    </location>
</feature>
<dbReference type="PROSITE" id="PS50850">
    <property type="entry name" value="MFS"/>
    <property type="match status" value="1"/>
</dbReference>
<feature type="transmembrane region" description="Helical" evidence="7">
    <location>
        <begin position="309"/>
        <end position="328"/>
    </location>
</feature>
<gene>
    <name evidence="9" type="ORF">J2Z30_008560</name>
</gene>
<organism evidence="9 10">
    <name type="scientific">Streptomyces iranensis</name>
    <dbReference type="NCBI Taxonomy" id="576784"/>
    <lineage>
        <taxon>Bacteria</taxon>
        <taxon>Bacillati</taxon>
        <taxon>Actinomycetota</taxon>
        <taxon>Actinomycetes</taxon>
        <taxon>Kitasatosporales</taxon>
        <taxon>Streptomycetaceae</taxon>
        <taxon>Streptomyces</taxon>
        <taxon>Streptomyces violaceusniger group</taxon>
    </lineage>
</organism>
<dbReference type="SUPFAM" id="SSF103473">
    <property type="entry name" value="MFS general substrate transporter"/>
    <property type="match status" value="1"/>
</dbReference>
<evidence type="ECO:0000313" key="9">
    <source>
        <dbReference type="EMBL" id="MBP2067494.1"/>
    </source>
</evidence>
<feature type="transmembrane region" description="Helical" evidence="7">
    <location>
        <begin position="27"/>
        <end position="46"/>
    </location>
</feature>
<dbReference type="Pfam" id="PF07690">
    <property type="entry name" value="MFS_1"/>
    <property type="match status" value="1"/>
</dbReference>
<proteinExistence type="predicted"/>